<dbReference type="PANTHER" id="PTHR42792:SF2">
    <property type="entry name" value="FLAGELLIN"/>
    <property type="match status" value="1"/>
</dbReference>
<dbReference type="GO" id="GO:0009288">
    <property type="term" value="C:bacterial-type flagellum"/>
    <property type="evidence" value="ECO:0007669"/>
    <property type="project" value="UniProtKB-SubCell"/>
</dbReference>
<evidence type="ECO:0000256" key="2">
    <source>
        <dbReference type="ARBA" id="ARBA00020110"/>
    </source>
</evidence>
<dbReference type="GO" id="GO:0005198">
    <property type="term" value="F:structural molecule activity"/>
    <property type="evidence" value="ECO:0007669"/>
    <property type="project" value="UniProtKB-UniRule"/>
</dbReference>
<dbReference type="RefSeq" id="WP_039632516.1">
    <property type="nucleotide sequence ID" value="NZ_AYSO01000015.1"/>
</dbReference>
<dbReference type="Pfam" id="PF00700">
    <property type="entry name" value="Flagellin_C"/>
    <property type="match status" value="1"/>
</dbReference>
<dbReference type="PRINTS" id="PR00207">
    <property type="entry name" value="FLAGELLIN"/>
</dbReference>
<comment type="similarity">
    <text evidence="1 4">Belongs to the bacterial flagellin family.</text>
</comment>
<dbReference type="InterPro" id="IPR046358">
    <property type="entry name" value="Flagellin_C"/>
</dbReference>
<dbReference type="SUPFAM" id="SSF64518">
    <property type="entry name" value="Phase 1 flagellin"/>
    <property type="match status" value="1"/>
</dbReference>
<dbReference type="OrthoDB" id="9796789at2"/>
<dbReference type="Proteomes" id="UP000031366">
    <property type="component" value="Unassembled WGS sequence"/>
</dbReference>
<evidence type="ECO:0000313" key="7">
    <source>
        <dbReference type="EMBL" id="KIE46829.1"/>
    </source>
</evidence>
<dbReference type="Gene3D" id="1.20.1330.10">
    <property type="entry name" value="f41 fragment of flagellin, N-terminal domain"/>
    <property type="match status" value="1"/>
</dbReference>
<evidence type="ECO:0000256" key="4">
    <source>
        <dbReference type="RuleBase" id="RU362073"/>
    </source>
</evidence>
<comment type="caution">
    <text evidence="7">The sequence shown here is derived from an EMBL/GenBank/DDBJ whole genome shotgun (WGS) entry which is preliminary data.</text>
</comment>
<dbReference type="AlphaFoldDB" id="A0A0C1U1M3"/>
<accession>A0A0C1U1M3</accession>
<dbReference type="InterPro" id="IPR001029">
    <property type="entry name" value="Flagellin_N"/>
</dbReference>
<reference evidence="7 8" key="1">
    <citation type="journal article" date="2015" name="Infect. Genet. Evol.">
        <title>Genomic sequences of six botulinum neurotoxin-producing strains representing three clostridial species illustrate the mobility and diversity of botulinum neurotoxin genes.</title>
        <authorList>
            <person name="Smith T.J."/>
            <person name="Hill K.K."/>
            <person name="Xie G."/>
            <person name="Foley B.T."/>
            <person name="Williamson C.H."/>
            <person name="Foster J.T."/>
            <person name="Johnson S.L."/>
            <person name="Chertkov O."/>
            <person name="Teshima H."/>
            <person name="Gibbons H.S."/>
            <person name="Johnsky L.A."/>
            <person name="Karavis M.A."/>
            <person name="Smith L.A."/>
        </authorList>
    </citation>
    <scope>NUCLEOTIDE SEQUENCE [LARGE SCALE GENOMIC DNA]</scope>
    <source>
        <strain evidence="7 8">CDC 2741</strain>
    </source>
</reference>
<dbReference type="STRING" id="29341.RSJ17_12775"/>
<dbReference type="GO" id="GO:0005576">
    <property type="term" value="C:extracellular region"/>
    <property type="evidence" value="ECO:0007669"/>
    <property type="project" value="UniProtKB-SubCell"/>
</dbReference>
<feature type="domain" description="Flagellin C-terminal" evidence="6">
    <location>
        <begin position="192"/>
        <end position="277"/>
    </location>
</feature>
<evidence type="ECO:0000259" key="5">
    <source>
        <dbReference type="Pfam" id="PF00669"/>
    </source>
</evidence>
<evidence type="ECO:0000256" key="3">
    <source>
        <dbReference type="ARBA" id="ARBA00023143"/>
    </source>
</evidence>
<feature type="domain" description="Flagellin N-terminal" evidence="5">
    <location>
        <begin position="4"/>
        <end position="137"/>
    </location>
</feature>
<protein>
    <recommendedName>
        <fullName evidence="2 4">Flagellin</fullName>
    </recommendedName>
</protein>
<comment type="function">
    <text evidence="4">Flagellin is the subunit protein which polymerizes to form the filaments of bacterial flagella.</text>
</comment>
<sequence>MRLSHNIPSLNIYRQYSKHIVNQSSALGRISSGYKILRSKDDPNVMAQSEKLKIQTRGLQMAAKNTQDAVSMLQAADGATKNISEIIIRIKELVLSAGGSHTNESLDAIQGEINQLVEGIDNIANFSEFNGIKLLAEDGSTIENPKTIDLLCGGNAGEITEIPKYDLTPSGLGLVDGSGNIEIDVRNIDSSIEKLDKALDITTSTRSKYGALTNRLDSTFTILNEFSGKIEGIEAELTGADISLEIIEYSKHSLLIESSLALMIQTNKMPQDILTILQNVRGR</sequence>
<keyword evidence="4" id="KW-0964">Secreted</keyword>
<comment type="subcellular location">
    <subcellularLocation>
        <location evidence="4">Secreted</location>
    </subcellularLocation>
    <subcellularLocation>
        <location evidence="4">Bacterial flagellum</location>
    </subcellularLocation>
</comment>
<dbReference type="Pfam" id="PF00669">
    <property type="entry name" value="Flagellin_N"/>
    <property type="match status" value="1"/>
</dbReference>
<evidence type="ECO:0000256" key="1">
    <source>
        <dbReference type="ARBA" id="ARBA00005709"/>
    </source>
</evidence>
<dbReference type="EMBL" id="AYSO01000015">
    <property type="protein sequence ID" value="KIE46829.1"/>
    <property type="molecule type" value="Genomic_DNA"/>
</dbReference>
<name>A0A0C1U1M3_9CLOT</name>
<dbReference type="PANTHER" id="PTHR42792">
    <property type="entry name" value="FLAGELLIN"/>
    <property type="match status" value="1"/>
</dbReference>
<keyword evidence="8" id="KW-1185">Reference proteome</keyword>
<evidence type="ECO:0000259" key="6">
    <source>
        <dbReference type="Pfam" id="PF00700"/>
    </source>
</evidence>
<proteinExistence type="inferred from homology"/>
<organism evidence="7 8">
    <name type="scientific">Clostridium argentinense CDC 2741</name>
    <dbReference type="NCBI Taxonomy" id="1418104"/>
    <lineage>
        <taxon>Bacteria</taxon>
        <taxon>Bacillati</taxon>
        <taxon>Bacillota</taxon>
        <taxon>Clostridia</taxon>
        <taxon>Eubacteriales</taxon>
        <taxon>Clostridiaceae</taxon>
        <taxon>Clostridium</taxon>
    </lineage>
</organism>
<evidence type="ECO:0000313" key="8">
    <source>
        <dbReference type="Proteomes" id="UP000031366"/>
    </source>
</evidence>
<dbReference type="InterPro" id="IPR001492">
    <property type="entry name" value="Flagellin"/>
</dbReference>
<keyword evidence="3 4" id="KW-0975">Bacterial flagellum</keyword>
<gene>
    <name evidence="7" type="ORF">U732_1492</name>
</gene>